<keyword evidence="2" id="KW-0902">Two-component regulatory system</keyword>
<keyword evidence="5" id="KW-0804">Transcription</keyword>
<organism evidence="10 11">
    <name type="scientific">Peptoniphilus porci</name>
    <dbReference type="NCBI Taxonomy" id="2652280"/>
    <lineage>
        <taxon>Bacteria</taxon>
        <taxon>Bacillati</taxon>
        <taxon>Bacillota</taxon>
        <taxon>Tissierellia</taxon>
        <taxon>Tissierellales</taxon>
        <taxon>Peptoniphilaceae</taxon>
        <taxon>Peptoniphilus</taxon>
    </lineage>
</organism>
<dbReference type="SUPFAM" id="SSF52172">
    <property type="entry name" value="CheY-like"/>
    <property type="match status" value="1"/>
</dbReference>
<evidence type="ECO:0000256" key="4">
    <source>
        <dbReference type="ARBA" id="ARBA00023125"/>
    </source>
</evidence>
<feature type="DNA-binding region" description="OmpR/PhoB-type" evidence="7">
    <location>
        <begin position="130"/>
        <end position="228"/>
    </location>
</feature>
<dbReference type="PROSITE" id="PS51755">
    <property type="entry name" value="OMPR_PHOB"/>
    <property type="match status" value="1"/>
</dbReference>
<evidence type="ECO:0000256" key="7">
    <source>
        <dbReference type="PROSITE-ProRule" id="PRU01091"/>
    </source>
</evidence>
<dbReference type="GO" id="GO:0005829">
    <property type="term" value="C:cytosol"/>
    <property type="evidence" value="ECO:0007669"/>
    <property type="project" value="TreeGrafter"/>
</dbReference>
<dbReference type="PANTHER" id="PTHR48111:SF2">
    <property type="entry name" value="RESPONSE REGULATOR SAER"/>
    <property type="match status" value="1"/>
</dbReference>
<evidence type="ECO:0000259" key="8">
    <source>
        <dbReference type="PROSITE" id="PS50110"/>
    </source>
</evidence>
<name>A0A1U7LXY1_9FIRM</name>
<dbReference type="STRING" id="1465756.BIV18_01175"/>
<evidence type="ECO:0000313" key="10">
    <source>
        <dbReference type="EMBL" id="OLR64254.1"/>
    </source>
</evidence>
<feature type="domain" description="Response regulatory" evidence="8">
    <location>
        <begin position="5"/>
        <end position="118"/>
    </location>
</feature>
<dbReference type="eggNOG" id="COG0745">
    <property type="taxonomic scope" value="Bacteria"/>
</dbReference>
<proteinExistence type="predicted"/>
<dbReference type="CDD" id="cd00383">
    <property type="entry name" value="trans_reg_C"/>
    <property type="match status" value="1"/>
</dbReference>
<dbReference type="GO" id="GO:0006355">
    <property type="term" value="P:regulation of DNA-templated transcription"/>
    <property type="evidence" value="ECO:0007669"/>
    <property type="project" value="InterPro"/>
</dbReference>
<dbReference type="SMART" id="SM00862">
    <property type="entry name" value="Trans_reg_C"/>
    <property type="match status" value="1"/>
</dbReference>
<dbReference type="InterPro" id="IPR036388">
    <property type="entry name" value="WH-like_DNA-bd_sf"/>
</dbReference>
<keyword evidence="1 6" id="KW-0597">Phosphoprotein</keyword>
<keyword evidence="11" id="KW-1185">Reference proteome</keyword>
<keyword evidence="4 7" id="KW-0238">DNA-binding</keyword>
<dbReference type="AlphaFoldDB" id="A0A1U7LXY1"/>
<dbReference type="PROSITE" id="PS50110">
    <property type="entry name" value="RESPONSE_REGULATORY"/>
    <property type="match status" value="1"/>
</dbReference>
<feature type="modified residue" description="4-aspartylphosphate" evidence="6">
    <location>
        <position position="54"/>
    </location>
</feature>
<accession>A0A1U7LXY1</accession>
<evidence type="ECO:0000259" key="9">
    <source>
        <dbReference type="PROSITE" id="PS51755"/>
    </source>
</evidence>
<protein>
    <submittedName>
        <fullName evidence="10">DNA-binding response regulator</fullName>
    </submittedName>
</protein>
<dbReference type="GO" id="GO:0000156">
    <property type="term" value="F:phosphorelay response regulator activity"/>
    <property type="evidence" value="ECO:0007669"/>
    <property type="project" value="TreeGrafter"/>
</dbReference>
<dbReference type="CDD" id="cd17574">
    <property type="entry name" value="REC_OmpR"/>
    <property type="match status" value="1"/>
</dbReference>
<evidence type="ECO:0000256" key="5">
    <source>
        <dbReference type="ARBA" id="ARBA00023163"/>
    </source>
</evidence>
<feature type="domain" description="OmpR/PhoB-type" evidence="9">
    <location>
        <begin position="130"/>
        <end position="228"/>
    </location>
</feature>
<keyword evidence="3" id="KW-0805">Transcription regulation</keyword>
<evidence type="ECO:0000256" key="6">
    <source>
        <dbReference type="PROSITE-ProRule" id="PRU00169"/>
    </source>
</evidence>
<dbReference type="GO" id="GO:0000976">
    <property type="term" value="F:transcription cis-regulatory region binding"/>
    <property type="evidence" value="ECO:0007669"/>
    <property type="project" value="TreeGrafter"/>
</dbReference>
<dbReference type="PANTHER" id="PTHR48111">
    <property type="entry name" value="REGULATOR OF RPOS"/>
    <property type="match status" value="1"/>
</dbReference>
<dbReference type="InterPro" id="IPR011006">
    <property type="entry name" value="CheY-like_superfamily"/>
</dbReference>
<dbReference type="SMART" id="SM00448">
    <property type="entry name" value="REC"/>
    <property type="match status" value="1"/>
</dbReference>
<gene>
    <name evidence="10" type="ORF">BIV18_01175</name>
</gene>
<dbReference type="InterPro" id="IPR001789">
    <property type="entry name" value="Sig_transdc_resp-reg_receiver"/>
</dbReference>
<sequence length="232" mass="27262">MDRYNILIAEDDKEIARSIGIYLKNENFNIFYAYDGLEAIKIFKNEKIDLIIMDLMMPNLSGEEVIIKLREISVVPIIILSAKSEDTDKIFGLNIGADDYIQKPFNPMELIARVKSNLRRFYAYDLKNDRNFIEIGSIKLDLSQKIAYVEDKPVSLTSIEFKILELLMRNPNRVFSIEEIYESVWNEPAMEAKTVTVHIRRIREKIEVNPKKPMYLKVQWGLGYKFEDLRRK</sequence>
<dbReference type="Proteomes" id="UP000187166">
    <property type="component" value="Unassembled WGS sequence"/>
</dbReference>
<dbReference type="Gene3D" id="6.10.250.690">
    <property type="match status" value="1"/>
</dbReference>
<evidence type="ECO:0000313" key="11">
    <source>
        <dbReference type="Proteomes" id="UP000187166"/>
    </source>
</evidence>
<evidence type="ECO:0000256" key="1">
    <source>
        <dbReference type="ARBA" id="ARBA00022553"/>
    </source>
</evidence>
<dbReference type="GO" id="GO:0032993">
    <property type="term" value="C:protein-DNA complex"/>
    <property type="evidence" value="ECO:0007669"/>
    <property type="project" value="TreeGrafter"/>
</dbReference>
<dbReference type="EMBL" id="MJIH01000001">
    <property type="protein sequence ID" value="OLR64254.1"/>
    <property type="molecule type" value="Genomic_DNA"/>
</dbReference>
<evidence type="ECO:0000256" key="3">
    <source>
        <dbReference type="ARBA" id="ARBA00023015"/>
    </source>
</evidence>
<dbReference type="Pfam" id="PF00072">
    <property type="entry name" value="Response_reg"/>
    <property type="match status" value="1"/>
</dbReference>
<dbReference type="InterPro" id="IPR001867">
    <property type="entry name" value="OmpR/PhoB-type_DNA-bd"/>
</dbReference>
<dbReference type="InterPro" id="IPR039420">
    <property type="entry name" value="WalR-like"/>
</dbReference>
<reference evidence="10 11" key="1">
    <citation type="journal article" date="2016" name="Appl. Environ. Microbiol.">
        <title>Function and Phylogeny of Bacterial Butyryl Coenzyme A:Acetate Transferases and Their Diversity in the Proximal Colon of Swine.</title>
        <authorList>
            <person name="Trachsel J."/>
            <person name="Bayles D.O."/>
            <person name="Looft T."/>
            <person name="Levine U.Y."/>
            <person name="Allen H.K."/>
        </authorList>
    </citation>
    <scope>NUCLEOTIDE SEQUENCE [LARGE SCALE GENOMIC DNA]</scope>
    <source>
        <strain evidence="10 11">35-6-1</strain>
    </source>
</reference>
<dbReference type="Pfam" id="PF00486">
    <property type="entry name" value="Trans_reg_C"/>
    <property type="match status" value="1"/>
</dbReference>
<dbReference type="FunFam" id="1.10.10.10:FF:000018">
    <property type="entry name" value="DNA-binding response regulator ResD"/>
    <property type="match status" value="1"/>
</dbReference>
<dbReference type="Gene3D" id="3.40.50.2300">
    <property type="match status" value="1"/>
</dbReference>
<dbReference type="Gene3D" id="1.10.10.10">
    <property type="entry name" value="Winged helix-like DNA-binding domain superfamily/Winged helix DNA-binding domain"/>
    <property type="match status" value="1"/>
</dbReference>
<comment type="caution">
    <text evidence="10">The sequence shown here is derived from an EMBL/GenBank/DDBJ whole genome shotgun (WGS) entry which is preliminary data.</text>
</comment>
<evidence type="ECO:0000256" key="2">
    <source>
        <dbReference type="ARBA" id="ARBA00023012"/>
    </source>
</evidence>